<evidence type="ECO:0000313" key="3">
    <source>
        <dbReference type="Proteomes" id="UP000184420"/>
    </source>
</evidence>
<evidence type="ECO:0000313" key="2">
    <source>
        <dbReference type="EMBL" id="SHL71014.1"/>
    </source>
</evidence>
<dbReference type="Proteomes" id="UP000184420">
    <property type="component" value="Unassembled WGS sequence"/>
</dbReference>
<keyword evidence="1" id="KW-1133">Transmembrane helix</keyword>
<evidence type="ECO:0000256" key="1">
    <source>
        <dbReference type="SAM" id="Phobius"/>
    </source>
</evidence>
<keyword evidence="1" id="KW-0812">Transmembrane</keyword>
<keyword evidence="3" id="KW-1185">Reference proteome</keyword>
<dbReference type="Pfam" id="PF14100">
    <property type="entry name" value="DUF6807"/>
    <property type="match status" value="1"/>
</dbReference>
<dbReference type="STRING" id="1419482.SAMN05444266_104487"/>
<accession>A0A1M7CUU6</accession>
<dbReference type="InterPro" id="IPR029475">
    <property type="entry name" value="DUF6807"/>
</dbReference>
<dbReference type="OrthoDB" id="2540540at2"/>
<feature type="transmembrane region" description="Helical" evidence="1">
    <location>
        <begin position="21"/>
        <end position="48"/>
    </location>
</feature>
<sequence>MHSRCCKIKLPLRSVLARGETIYYLGLTINVMRNILFTVLLASAMGGYAQDMRLTVKAGAYARTNTLVSYKTDKALPTGKAWKLEEVTAGKKESVPVQMDDAGVITWVMRGTTASGAQREYRLYAGKPAARGLMRAEVSSAGISLKQNQKPILQYNTAIVDPPVGTDTVYRRSGFIHPLWAPNGVVLTAIFPKSGHAHHMGIWSPWTHTRFEGKVTDFWNVHKKEGKVFYAGTEAVAGGDVWCGFRVKQEQVAYPAPGQAKVAIAETYSVKAYEATSNGTRRLWDMRTDFSSPSDSGITLLQYRYGGGFGLRTTPYFTSKTSQVLTSEGHTRKNADSTRARWVMITGKAPEGEAGLLIMNAPDNFDSPEPLRVWPEDMDGGELMLNYSPTKMKTWQLVHGNVYTLKYRVMVYSGRLTAEEAEAVWRDYAYPPEVVLSRH</sequence>
<keyword evidence="1" id="KW-0472">Membrane</keyword>
<dbReference type="AlphaFoldDB" id="A0A1M7CUU6"/>
<proteinExistence type="predicted"/>
<name>A0A1M7CUU6_9BACT</name>
<protein>
    <submittedName>
        <fullName evidence="2">Methane oxygenase PmoA</fullName>
    </submittedName>
</protein>
<organism evidence="2 3">
    <name type="scientific">Chitinophaga jiangningensis</name>
    <dbReference type="NCBI Taxonomy" id="1419482"/>
    <lineage>
        <taxon>Bacteria</taxon>
        <taxon>Pseudomonadati</taxon>
        <taxon>Bacteroidota</taxon>
        <taxon>Chitinophagia</taxon>
        <taxon>Chitinophagales</taxon>
        <taxon>Chitinophagaceae</taxon>
        <taxon>Chitinophaga</taxon>
    </lineage>
</organism>
<gene>
    <name evidence="2" type="ORF">SAMN05444266_104487</name>
</gene>
<dbReference type="EMBL" id="FRBL01000004">
    <property type="protein sequence ID" value="SHL71014.1"/>
    <property type="molecule type" value="Genomic_DNA"/>
</dbReference>
<reference evidence="2 3" key="1">
    <citation type="submission" date="2016-11" db="EMBL/GenBank/DDBJ databases">
        <authorList>
            <person name="Jaros S."/>
            <person name="Januszkiewicz K."/>
            <person name="Wedrychowicz H."/>
        </authorList>
    </citation>
    <scope>NUCLEOTIDE SEQUENCE [LARGE SCALE GENOMIC DNA]</scope>
    <source>
        <strain evidence="2 3">DSM 27406</strain>
    </source>
</reference>